<keyword evidence="2" id="KW-1185">Reference proteome</keyword>
<dbReference type="GeneTree" id="ENSGT01090000260461"/>
<protein>
    <submittedName>
        <fullName evidence="1">Uncharacterized protein</fullName>
    </submittedName>
</protein>
<sequence>MSYRQQQCKQPYQPLPVCPPKCPDSPASPLLCAHLSAQSRARPQNALSRAHPHRGSRNALLCNLLHHASRSARPRASNSFSSIRIWKREGPLALLNSWGAQKEEK</sequence>
<proteinExistence type="predicted"/>
<reference evidence="1" key="3">
    <citation type="submission" date="2025-09" db="UniProtKB">
        <authorList>
            <consortium name="Ensembl"/>
        </authorList>
    </citation>
    <scope>IDENTIFICATION</scope>
</reference>
<evidence type="ECO:0000313" key="1">
    <source>
        <dbReference type="Ensembl" id="ENSEASP00005050526.1"/>
    </source>
</evidence>
<accession>A0A9L0JB43</accession>
<reference evidence="1 2" key="1">
    <citation type="journal article" date="2020" name="Nat. Commun.">
        <title>Donkey genomes provide new insights into domestication and selection for coat color.</title>
        <authorList>
            <person name="Wang"/>
            <person name="C."/>
            <person name="Li"/>
            <person name="H."/>
            <person name="Guo"/>
            <person name="Y."/>
            <person name="Huang"/>
            <person name="J."/>
            <person name="Sun"/>
            <person name="Y."/>
            <person name="Min"/>
            <person name="J."/>
            <person name="Wang"/>
            <person name="J."/>
            <person name="Fang"/>
            <person name="X."/>
            <person name="Zhao"/>
            <person name="Z."/>
            <person name="Wang"/>
            <person name="S."/>
            <person name="Zhang"/>
            <person name="Y."/>
            <person name="Liu"/>
            <person name="Q."/>
            <person name="Jiang"/>
            <person name="Q."/>
            <person name="Wang"/>
            <person name="X."/>
            <person name="Guo"/>
            <person name="Y."/>
            <person name="Yang"/>
            <person name="C."/>
            <person name="Wang"/>
            <person name="Y."/>
            <person name="Tian"/>
            <person name="F."/>
            <person name="Zhuang"/>
            <person name="G."/>
            <person name="Fan"/>
            <person name="Y."/>
            <person name="Gao"/>
            <person name="Q."/>
            <person name="Li"/>
            <person name="Y."/>
            <person name="Ju"/>
            <person name="Z."/>
            <person name="Li"/>
            <person name="J."/>
            <person name="Li"/>
            <person name="R."/>
            <person name="Hou"/>
            <person name="M."/>
            <person name="Yang"/>
            <person name="G."/>
            <person name="Liu"/>
            <person name="G."/>
            <person name="Liu"/>
            <person name="W."/>
            <person name="Guo"/>
            <person name="J."/>
            <person name="Pan"/>
            <person name="S."/>
            <person name="Fan"/>
            <person name="G."/>
            <person name="Zhang"/>
            <person name="W."/>
            <person name="Zhang"/>
            <person name="R."/>
            <person name="Yu"/>
            <person name="J."/>
            <person name="Zhang"/>
            <person name="X."/>
            <person name="Yin"/>
            <person name="Q."/>
            <person name="Ji"/>
            <person name="C."/>
            <person name="Jin"/>
            <person name="Y."/>
            <person name="Yue"/>
            <person name="G."/>
            <person name="Liu"/>
            <person name="M."/>
            <person name="Xu"/>
            <person name="J."/>
            <person name="Liu"/>
            <person name="S."/>
            <person name="Jordana"/>
            <person name="J."/>
            <person name="Noce"/>
            <person name="A."/>
            <person name="Amills"/>
            <person name="M."/>
            <person name="Wu"/>
            <person name="D.D."/>
            <person name="Li"/>
            <person name="S."/>
            <person name="Zhou"/>
            <person name="X. and Zhong"/>
            <person name="J."/>
        </authorList>
    </citation>
    <scope>NUCLEOTIDE SEQUENCE [LARGE SCALE GENOMIC DNA]</scope>
</reference>
<dbReference type="Ensembl" id="ENSEAST00005061454.1">
    <property type="protein sequence ID" value="ENSEASP00005050526.1"/>
    <property type="gene ID" value="ENSEASG00005034125.1"/>
</dbReference>
<dbReference type="AlphaFoldDB" id="A0A9L0JB43"/>
<evidence type="ECO:0000313" key="2">
    <source>
        <dbReference type="Proteomes" id="UP000694387"/>
    </source>
</evidence>
<name>A0A9L0JB43_EQUAS</name>
<organism evidence="1 2">
    <name type="scientific">Equus asinus</name>
    <name type="common">Donkey</name>
    <name type="synonym">Equus africanus asinus</name>
    <dbReference type="NCBI Taxonomy" id="9793"/>
    <lineage>
        <taxon>Eukaryota</taxon>
        <taxon>Metazoa</taxon>
        <taxon>Chordata</taxon>
        <taxon>Craniata</taxon>
        <taxon>Vertebrata</taxon>
        <taxon>Euteleostomi</taxon>
        <taxon>Mammalia</taxon>
        <taxon>Eutheria</taxon>
        <taxon>Laurasiatheria</taxon>
        <taxon>Perissodactyla</taxon>
        <taxon>Equidae</taxon>
        <taxon>Equus</taxon>
    </lineage>
</organism>
<dbReference type="Proteomes" id="UP000694387">
    <property type="component" value="Chromosome 25"/>
</dbReference>
<reference evidence="1" key="2">
    <citation type="submission" date="2025-08" db="UniProtKB">
        <authorList>
            <consortium name="Ensembl"/>
        </authorList>
    </citation>
    <scope>IDENTIFICATION</scope>
</reference>